<evidence type="ECO:0000313" key="3">
    <source>
        <dbReference type="EMBL" id="PRY50684.1"/>
    </source>
</evidence>
<feature type="transmembrane region" description="Helical" evidence="2">
    <location>
        <begin position="221"/>
        <end position="239"/>
    </location>
</feature>
<feature type="transmembrane region" description="Helical" evidence="2">
    <location>
        <begin position="641"/>
        <end position="668"/>
    </location>
</feature>
<proteinExistence type="predicted"/>
<organism evidence="3 4">
    <name type="scientific">Geodermatophilus tzadiensis</name>
    <dbReference type="NCBI Taxonomy" id="1137988"/>
    <lineage>
        <taxon>Bacteria</taxon>
        <taxon>Bacillati</taxon>
        <taxon>Actinomycetota</taxon>
        <taxon>Actinomycetes</taxon>
        <taxon>Geodermatophilales</taxon>
        <taxon>Geodermatophilaceae</taxon>
        <taxon>Geodermatophilus</taxon>
    </lineage>
</organism>
<feature type="region of interest" description="Disordered" evidence="1">
    <location>
        <begin position="105"/>
        <end position="141"/>
    </location>
</feature>
<keyword evidence="2" id="KW-0812">Transmembrane</keyword>
<keyword evidence="3" id="KW-0645">Protease</keyword>
<feature type="transmembrane region" description="Helical" evidence="2">
    <location>
        <begin position="745"/>
        <end position="764"/>
    </location>
</feature>
<feature type="transmembrane region" description="Helical" evidence="2">
    <location>
        <begin position="713"/>
        <end position="733"/>
    </location>
</feature>
<feature type="transmembrane region" description="Helical" evidence="2">
    <location>
        <begin position="179"/>
        <end position="201"/>
    </location>
</feature>
<feature type="transmembrane region" description="Helical" evidence="2">
    <location>
        <begin position="483"/>
        <end position="505"/>
    </location>
</feature>
<keyword evidence="2" id="KW-0472">Membrane</keyword>
<evidence type="ECO:0000313" key="4">
    <source>
        <dbReference type="Proteomes" id="UP000239210"/>
    </source>
</evidence>
<feature type="transmembrane region" description="Helical" evidence="2">
    <location>
        <begin position="565"/>
        <end position="582"/>
    </location>
</feature>
<keyword evidence="3" id="KW-0378">Hydrolase</keyword>
<dbReference type="EMBL" id="PVTG01000003">
    <property type="protein sequence ID" value="PRY50684.1"/>
    <property type="molecule type" value="Genomic_DNA"/>
</dbReference>
<feature type="transmembrane region" description="Helical" evidence="2">
    <location>
        <begin position="379"/>
        <end position="401"/>
    </location>
</feature>
<accession>A0A2T0TYD6</accession>
<evidence type="ECO:0000256" key="1">
    <source>
        <dbReference type="SAM" id="MobiDB-lite"/>
    </source>
</evidence>
<feature type="transmembrane region" description="Helical" evidence="2">
    <location>
        <begin position="819"/>
        <end position="838"/>
    </location>
</feature>
<name>A0A2T0TYD6_9ACTN</name>
<dbReference type="OrthoDB" id="4640801at2"/>
<feature type="transmembrane region" description="Helical" evidence="2">
    <location>
        <begin position="589"/>
        <end position="605"/>
    </location>
</feature>
<dbReference type="Proteomes" id="UP000239210">
    <property type="component" value="Unassembled WGS sequence"/>
</dbReference>
<comment type="caution">
    <text evidence="3">The sequence shown here is derived from an EMBL/GenBank/DDBJ whole genome shotgun (WGS) entry which is preliminary data.</text>
</comment>
<dbReference type="RefSeq" id="WP_106276121.1">
    <property type="nucleotide sequence ID" value="NZ_PVTG01000003.1"/>
</dbReference>
<feature type="transmembrane region" description="Helical" evidence="2">
    <location>
        <begin position="611"/>
        <end position="629"/>
    </location>
</feature>
<feature type="transmembrane region" description="Helical" evidence="2">
    <location>
        <begin position="434"/>
        <end position="456"/>
    </location>
</feature>
<feature type="transmembrane region" description="Helical" evidence="2">
    <location>
        <begin position="286"/>
        <end position="304"/>
    </location>
</feature>
<keyword evidence="3" id="KW-0482">Metalloprotease</keyword>
<gene>
    <name evidence="3" type="ORF">LY71_103248</name>
</gene>
<keyword evidence="4" id="KW-1185">Reference proteome</keyword>
<sequence>MAQVLAPATENGHRLYGLTAGTELLGEYQDSAYQEPKYLIQRVDGQTMQLPRLLYGVACALDGRDARRIAETVNAELGQELTEDDVRFLVEERLYPAGIVAVSTEGPDSGTLPDAGALPDSGTPVDGRSPDGAAGGAQPVGSAPVPMPVRNDLLLALRYRAGVIPAGVADRIGRVLQPLFARPVWTVLVAAFVAVDVTIIAGGDLLAQSVAGVQAVVERPSLLLVVLGITVVTGAIHEFGHVTACRYGGARPGNVGVGIYIVWPALYSDVTDSYRLGRVGRLRTDLGGVYFDAISLAVLGLVYLRTGEPWLLLALVGMHVETAWQFLPSIRLDGYYILADLVGVPDLFGYVKPALLSAIPGRPVHPRVAELKPRARRTVVLWVLLVVPTLVLWLVLFLLAAPRLIPAAWRSLQDYLQGLDAAVRGGDVVTTSLGVFQVLLLALPWVGTVLILWMLVDVVRQKRRARGAASRISPDTAATLRRVAALVAVAAAGCALIARVAAVAATRPATAEETALADAALATVHGVTGPPVGAGEWLAHAQLTLYATVSGAFEEATPVAAARELSVLATAVLVACLVGLVLQHRLRPLAVVLPLAAVAAMGPAVSELAAAGPAVLGAAWTALGLVVLGRARHLATRGAGVLAVVVGVVTEPLVAVPFAVGAAVVLAAGSRPWSRLPWWPVREDAVAGRHSRLPATAPRHRRPDDVRRTALRWSAAALLLAVVGIVAAVVPAGRVGRPLDPAERTVLVLVAAIVVVTALAVRRMRVPAAGTGALLVLAVLPWEGAGSAAVLGVVATVVLTAVLVDGVVRVPVPQRPHPLLRGLAVVPAVVLVVVGVLFQPGQAVPLPHAALADWLRGPEAGQGTVSVPAPLWGDLVSDGVAPDRLARAGSGAAATAEWTVEVGVPPAVGTPQVRFGTGPSALVVTRSAHAEEREREAEAEGAARAAAAQEAAAAAFAARQAYGGSLAGNPRLEAPDEVRAALRDGAVDEQVLGALAALTAGHDLTLAPGPGWAGPDAGTPYLDIEITRLDGLSTGSPAVVTALRDLLTALPPRYVPAEIGQEPECLVLTWAPEPAADTPSSARDPE</sequence>
<dbReference type="GO" id="GO:0006508">
    <property type="term" value="P:proteolysis"/>
    <property type="evidence" value="ECO:0007669"/>
    <property type="project" value="UniProtKB-KW"/>
</dbReference>
<keyword evidence="2" id="KW-1133">Transmembrane helix</keyword>
<reference evidence="3 4" key="1">
    <citation type="submission" date="2018-03" db="EMBL/GenBank/DDBJ databases">
        <title>Genomic Encyclopedia of Archaeal and Bacterial Type Strains, Phase II (KMG-II): from individual species to whole genera.</title>
        <authorList>
            <person name="Goeker M."/>
        </authorList>
    </citation>
    <scope>NUCLEOTIDE SEQUENCE [LARGE SCALE GENOMIC DNA]</scope>
    <source>
        <strain evidence="3 4">DSM 45416</strain>
    </source>
</reference>
<protein>
    <submittedName>
        <fullName evidence="3">Putative peptide zinc metalloprotease protein</fullName>
    </submittedName>
</protein>
<evidence type="ECO:0000256" key="2">
    <source>
        <dbReference type="SAM" id="Phobius"/>
    </source>
</evidence>
<dbReference type="GO" id="GO:0008237">
    <property type="term" value="F:metallopeptidase activity"/>
    <property type="evidence" value="ECO:0007669"/>
    <property type="project" value="UniProtKB-KW"/>
</dbReference>
<dbReference type="AlphaFoldDB" id="A0A2T0TYD6"/>
<feature type="transmembrane region" description="Helical" evidence="2">
    <location>
        <begin position="784"/>
        <end position="807"/>
    </location>
</feature>